<dbReference type="InterPro" id="IPR001162">
    <property type="entry name" value="UvrC_RNase_H_dom"/>
</dbReference>
<sequence>MSQPTLEIQLQTLPNQPGVYQYFDAEGTIIYVGKAKNLKKRVSSYFTKTHDNGKTRVLVKKIATIKHIVVDTETDALLLENNLIKKYKPRYNVMLKDDKSYPWICIKNERFPRVFSTRRVIKDGSEYFGPYTSMKTVSTLMDLIKGLYQLRNCNYDLSEEKIKNGKYSVCLEYHLGNCKGPCEGYETEDEYNENILAIKEILKGNFKDSLTQFKQQMKQYAEEMHFEEAQKIKEKIEVLENYQSKSTIVNPKISNVDVFSIVSDESYGYVNFLQLSYGSIIRSHTLEIKKKLDESDKELLELAITEIRQRFHSKSKEIYVPFQVDLGEDIKVSVPKLGDKKHILDLSLRNAKYYRMEQLKQIKIIDPDRHVNRIMAQMKADLRLKVEPRHIECFDNSNIQGTNPVAACVVFKNGKPSKKDYRHFNIKTVEGPNDFASMEEVVYRRYKRLLDENQSLPQLIIIDGGKGQLSSALKALDDLQLRGKIAIIGIAKRLEELFYPNDPIPLYLDKKSETLKIIQQLRNEAHRFGIEHHRNKRSKSALNTELETIPGIGEKTVVELLKQFKSAKRVAHAKLDELELIVGNSRAEKIYNYYHNK</sequence>
<dbReference type="Pfam" id="PF02151">
    <property type="entry name" value="UVR"/>
    <property type="match status" value="1"/>
</dbReference>
<dbReference type="PANTHER" id="PTHR30562:SF1">
    <property type="entry name" value="UVRABC SYSTEM PROTEIN C"/>
    <property type="match status" value="1"/>
</dbReference>
<evidence type="ECO:0000256" key="2">
    <source>
        <dbReference type="ARBA" id="ARBA00022763"/>
    </source>
</evidence>
<dbReference type="SUPFAM" id="SSF46600">
    <property type="entry name" value="C-terminal UvrC-binding domain of UvrB"/>
    <property type="match status" value="1"/>
</dbReference>
<dbReference type="GO" id="GO:0009380">
    <property type="term" value="C:excinuclease repair complex"/>
    <property type="evidence" value="ECO:0007669"/>
    <property type="project" value="InterPro"/>
</dbReference>
<dbReference type="Proteomes" id="UP000612329">
    <property type="component" value="Unassembled WGS sequence"/>
</dbReference>
<comment type="function">
    <text evidence="7">The UvrABC repair system catalyzes the recognition and processing of DNA lesions. UvrC both incises the 5' and 3' sides of the lesion. The N-terminal half is responsible for the 3' incision and the C-terminal half is responsible for the 5' incision.</text>
</comment>
<dbReference type="AlphaFoldDB" id="A0A8J3BS03"/>
<comment type="subcellular location">
    <subcellularLocation>
        <location evidence="7">Cytoplasm</location>
    </subcellularLocation>
</comment>
<protein>
    <recommendedName>
        <fullName evidence="7">UvrABC system protein C</fullName>
        <shortName evidence="7">Protein UvrC</shortName>
    </recommendedName>
    <alternativeName>
        <fullName evidence="7">Excinuclease ABC subunit C</fullName>
    </alternativeName>
</protein>
<dbReference type="PROSITE" id="PS50165">
    <property type="entry name" value="UVRC"/>
    <property type="match status" value="1"/>
</dbReference>
<dbReference type="InterPro" id="IPR004791">
    <property type="entry name" value="UvrC"/>
</dbReference>
<evidence type="ECO:0000313" key="11">
    <source>
        <dbReference type="EMBL" id="GGK23751.1"/>
    </source>
</evidence>
<dbReference type="InterPro" id="IPR047296">
    <property type="entry name" value="GIY-YIG_UvrC_Cho"/>
</dbReference>
<dbReference type="PROSITE" id="PS50151">
    <property type="entry name" value="UVR"/>
    <property type="match status" value="1"/>
</dbReference>
<keyword evidence="5 7" id="KW-0234">DNA repair</keyword>
<dbReference type="Pfam" id="PF08459">
    <property type="entry name" value="UvrC_RNaseH_dom"/>
    <property type="match status" value="1"/>
</dbReference>
<dbReference type="GO" id="GO:0009381">
    <property type="term" value="F:excinuclease ABC activity"/>
    <property type="evidence" value="ECO:0007669"/>
    <property type="project" value="UniProtKB-UniRule"/>
</dbReference>
<dbReference type="CDD" id="cd10434">
    <property type="entry name" value="GIY-YIG_UvrC_Cho"/>
    <property type="match status" value="1"/>
</dbReference>
<comment type="caution">
    <text evidence="11">The sequence shown here is derived from an EMBL/GenBank/DDBJ whole genome shotgun (WGS) entry which is preliminary data.</text>
</comment>
<evidence type="ECO:0000259" key="9">
    <source>
        <dbReference type="PROSITE" id="PS50164"/>
    </source>
</evidence>
<evidence type="ECO:0000256" key="5">
    <source>
        <dbReference type="ARBA" id="ARBA00023204"/>
    </source>
</evidence>
<evidence type="ECO:0000256" key="1">
    <source>
        <dbReference type="ARBA" id="ARBA00022490"/>
    </source>
</evidence>
<dbReference type="InterPro" id="IPR010994">
    <property type="entry name" value="RuvA_2-like"/>
</dbReference>
<dbReference type="PANTHER" id="PTHR30562">
    <property type="entry name" value="UVRC/OXIDOREDUCTASE"/>
    <property type="match status" value="1"/>
</dbReference>
<keyword evidence="12" id="KW-1185">Reference proteome</keyword>
<evidence type="ECO:0000256" key="4">
    <source>
        <dbReference type="ARBA" id="ARBA00022881"/>
    </source>
</evidence>
<dbReference type="InterPro" id="IPR001943">
    <property type="entry name" value="UVR_dom"/>
</dbReference>
<dbReference type="Gene3D" id="3.40.1440.10">
    <property type="entry name" value="GIY-YIG endonuclease"/>
    <property type="match status" value="1"/>
</dbReference>
<dbReference type="NCBIfam" id="TIGR00194">
    <property type="entry name" value="uvrC"/>
    <property type="match status" value="1"/>
</dbReference>
<comment type="similarity">
    <text evidence="7">Belongs to the UvrC family.</text>
</comment>
<feature type="domain" description="GIY-YIG" evidence="9">
    <location>
        <begin position="15"/>
        <end position="93"/>
    </location>
</feature>
<name>A0A8J3BS03_9FLAO</name>
<accession>A0A8J3BS03</accession>
<dbReference type="FunFam" id="3.40.1440.10:FF:000001">
    <property type="entry name" value="UvrABC system protein C"/>
    <property type="match status" value="1"/>
</dbReference>
<dbReference type="SUPFAM" id="SSF47781">
    <property type="entry name" value="RuvA domain 2-like"/>
    <property type="match status" value="1"/>
</dbReference>
<dbReference type="RefSeq" id="WP_188652097.1">
    <property type="nucleotide sequence ID" value="NZ_BMNR01000003.1"/>
</dbReference>
<dbReference type="Pfam" id="PF01541">
    <property type="entry name" value="GIY-YIG"/>
    <property type="match status" value="1"/>
</dbReference>
<evidence type="ECO:0000256" key="7">
    <source>
        <dbReference type="HAMAP-Rule" id="MF_00203"/>
    </source>
</evidence>
<keyword evidence="4 7" id="KW-0267">Excision nuclease</keyword>
<comment type="subunit">
    <text evidence="7">Interacts with UvrB in an incision complex.</text>
</comment>
<feature type="domain" description="UVR" evidence="8">
    <location>
        <begin position="207"/>
        <end position="242"/>
    </location>
</feature>
<reference evidence="11" key="1">
    <citation type="journal article" date="2014" name="Int. J. Syst. Evol. Microbiol.">
        <title>Complete genome sequence of Corynebacterium casei LMG S-19264T (=DSM 44701T), isolated from a smear-ripened cheese.</title>
        <authorList>
            <consortium name="US DOE Joint Genome Institute (JGI-PGF)"/>
            <person name="Walter F."/>
            <person name="Albersmeier A."/>
            <person name="Kalinowski J."/>
            <person name="Ruckert C."/>
        </authorList>
    </citation>
    <scope>NUCLEOTIDE SEQUENCE</scope>
    <source>
        <strain evidence="11">JCM 12862</strain>
    </source>
</reference>
<evidence type="ECO:0000256" key="3">
    <source>
        <dbReference type="ARBA" id="ARBA00022769"/>
    </source>
</evidence>
<dbReference type="EMBL" id="BMNR01000003">
    <property type="protein sequence ID" value="GGK23751.1"/>
    <property type="molecule type" value="Genomic_DNA"/>
</dbReference>
<dbReference type="InterPro" id="IPR038476">
    <property type="entry name" value="UvrC_RNase_H_dom_sf"/>
</dbReference>
<keyword evidence="3 7" id="KW-0228">DNA excision</keyword>
<dbReference type="InterPro" id="IPR036876">
    <property type="entry name" value="UVR_dom_sf"/>
</dbReference>
<evidence type="ECO:0000259" key="8">
    <source>
        <dbReference type="PROSITE" id="PS50151"/>
    </source>
</evidence>
<keyword evidence="1 7" id="KW-0963">Cytoplasm</keyword>
<dbReference type="InterPro" id="IPR000305">
    <property type="entry name" value="GIY-YIG_endonuc"/>
</dbReference>
<organism evidence="11 12">
    <name type="scientific">Yeosuana aromativorans</name>
    <dbReference type="NCBI Taxonomy" id="288019"/>
    <lineage>
        <taxon>Bacteria</taxon>
        <taxon>Pseudomonadati</taxon>
        <taxon>Bacteroidota</taxon>
        <taxon>Flavobacteriia</taxon>
        <taxon>Flavobacteriales</taxon>
        <taxon>Flavobacteriaceae</taxon>
        <taxon>Yeosuana</taxon>
    </lineage>
</organism>
<dbReference type="PROSITE" id="PS50164">
    <property type="entry name" value="GIY_YIG"/>
    <property type="match status" value="1"/>
</dbReference>
<dbReference type="Gene3D" id="3.30.420.340">
    <property type="entry name" value="UvrC, RNAse H endonuclease domain"/>
    <property type="match status" value="1"/>
</dbReference>
<proteinExistence type="inferred from homology"/>
<dbReference type="GO" id="GO:0009432">
    <property type="term" value="P:SOS response"/>
    <property type="evidence" value="ECO:0007669"/>
    <property type="project" value="UniProtKB-UniRule"/>
</dbReference>
<dbReference type="GO" id="GO:0006289">
    <property type="term" value="P:nucleotide-excision repair"/>
    <property type="evidence" value="ECO:0007669"/>
    <property type="project" value="UniProtKB-UniRule"/>
</dbReference>
<evidence type="ECO:0000259" key="10">
    <source>
        <dbReference type="PROSITE" id="PS50165"/>
    </source>
</evidence>
<dbReference type="GO" id="GO:0003677">
    <property type="term" value="F:DNA binding"/>
    <property type="evidence" value="ECO:0007669"/>
    <property type="project" value="UniProtKB-UniRule"/>
</dbReference>
<feature type="domain" description="UvrC family homology region profile" evidence="10">
    <location>
        <begin position="262"/>
        <end position="476"/>
    </location>
</feature>
<dbReference type="Gene3D" id="1.10.150.20">
    <property type="entry name" value="5' to 3' exonuclease, C-terminal subdomain"/>
    <property type="match status" value="1"/>
</dbReference>
<dbReference type="GO" id="GO:0005737">
    <property type="term" value="C:cytoplasm"/>
    <property type="evidence" value="ECO:0007669"/>
    <property type="project" value="UniProtKB-SubCell"/>
</dbReference>
<dbReference type="Pfam" id="PF14520">
    <property type="entry name" value="HHH_5"/>
    <property type="match status" value="1"/>
</dbReference>
<keyword evidence="2 7" id="KW-0227">DNA damage</keyword>
<dbReference type="SUPFAM" id="SSF82771">
    <property type="entry name" value="GIY-YIG endonuclease"/>
    <property type="match status" value="1"/>
</dbReference>
<dbReference type="InterPro" id="IPR035901">
    <property type="entry name" value="GIY-YIG_endonuc_sf"/>
</dbReference>
<reference evidence="11" key="2">
    <citation type="submission" date="2020-09" db="EMBL/GenBank/DDBJ databases">
        <authorList>
            <person name="Sun Q."/>
            <person name="Ohkuma M."/>
        </authorList>
    </citation>
    <scope>NUCLEOTIDE SEQUENCE</scope>
    <source>
        <strain evidence="11">JCM 12862</strain>
    </source>
</reference>
<dbReference type="HAMAP" id="MF_00203">
    <property type="entry name" value="UvrC"/>
    <property type="match status" value="1"/>
</dbReference>
<gene>
    <name evidence="7 11" type="primary">uvrC</name>
    <name evidence="11" type="ORF">GCM10007962_17440</name>
</gene>
<evidence type="ECO:0000256" key="6">
    <source>
        <dbReference type="ARBA" id="ARBA00023236"/>
    </source>
</evidence>
<dbReference type="InterPro" id="IPR050066">
    <property type="entry name" value="UvrABC_protein_C"/>
</dbReference>
<dbReference type="Pfam" id="PF22920">
    <property type="entry name" value="UvrC_RNaseH"/>
    <property type="match status" value="1"/>
</dbReference>
<keyword evidence="6 7" id="KW-0742">SOS response</keyword>
<dbReference type="SMART" id="SM00465">
    <property type="entry name" value="GIYc"/>
    <property type="match status" value="1"/>
</dbReference>
<evidence type="ECO:0000313" key="12">
    <source>
        <dbReference type="Proteomes" id="UP000612329"/>
    </source>
</evidence>